<dbReference type="InterPro" id="IPR017853">
    <property type="entry name" value="GH"/>
</dbReference>
<evidence type="ECO:0000256" key="3">
    <source>
        <dbReference type="ARBA" id="ARBA00023295"/>
    </source>
</evidence>
<evidence type="ECO:0000256" key="2">
    <source>
        <dbReference type="ARBA" id="ARBA00022801"/>
    </source>
</evidence>
<protein>
    <submittedName>
        <fullName evidence="5">Glycosidases</fullName>
        <ecNumber evidence="5">3.2.1.20</ecNumber>
    </submittedName>
</protein>
<dbReference type="InterPro" id="IPR004185">
    <property type="entry name" value="Glyco_hydro_13_lg-like_dom"/>
</dbReference>
<evidence type="ECO:0000259" key="4">
    <source>
        <dbReference type="SMART" id="SM00642"/>
    </source>
</evidence>
<dbReference type="GO" id="GO:0005975">
    <property type="term" value="P:carbohydrate metabolic process"/>
    <property type="evidence" value="ECO:0007669"/>
    <property type="project" value="InterPro"/>
</dbReference>
<name>A0A0M6WLX2_9FIRM</name>
<keyword evidence="2 5" id="KW-0378">Hydrolase</keyword>
<evidence type="ECO:0000313" key="6">
    <source>
        <dbReference type="Proteomes" id="UP000049828"/>
    </source>
</evidence>
<evidence type="ECO:0000313" key="5">
    <source>
        <dbReference type="EMBL" id="CRL37642.1"/>
    </source>
</evidence>
<dbReference type="RefSeq" id="WP_197279139.1">
    <property type="nucleotide sequence ID" value="NZ_CVRS01000068.1"/>
</dbReference>
<keyword evidence="3 5" id="KW-0326">Glycosidase</keyword>
<feature type="domain" description="Glycosyl hydrolase family 13 catalytic" evidence="4">
    <location>
        <begin position="146"/>
        <end position="600"/>
    </location>
</feature>
<accession>A0A0M6WLX2</accession>
<reference evidence="6" key="1">
    <citation type="submission" date="2015-05" db="EMBL/GenBank/DDBJ databases">
        <authorList>
            <consortium name="Pathogen Informatics"/>
        </authorList>
    </citation>
    <scope>NUCLEOTIDE SEQUENCE [LARGE SCALE GENOMIC DNA]</scope>
    <source>
        <strain evidence="6">L1-83</strain>
    </source>
</reference>
<proteinExistence type="inferred from homology"/>
<dbReference type="Pfam" id="PF00128">
    <property type="entry name" value="Alpha-amylase"/>
    <property type="match status" value="2"/>
</dbReference>
<dbReference type="STRING" id="360807.ERS852392_01204"/>
<dbReference type="Gene3D" id="2.60.40.10">
    <property type="entry name" value="Immunoglobulins"/>
    <property type="match status" value="1"/>
</dbReference>
<dbReference type="PANTHER" id="PTHR10357:SF210">
    <property type="entry name" value="MALTODEXTRIN GLUCOSIDASE"/>
    <property type="match status" value="1"/>
</dbReference>
<dbReference type="Gene3D" id="2.60.40.1180">
    <property type="entry name" value="Golgi alpha-mannosidase II"/>
    <property type="match status" value="1"/>
</dbReference>
<dbReference type="GO" id="GO:0004558">
    <property type="term" value="F:alpha-1,4-glucosidase activity"/>
    <property type="evidence" value="ECO:0007669"/>
    <property type="project" value="UniProtKB-EC"/>
</dbReference>
<evidence type="ECO:0000256" key="1">
    <source>
        <dbReference type="ARBA" id="ARBA00008061"/>
    </source>
</evidence>
<organism evidence="5 6">
    <name type="scientific">Roseburia inulinivorans</name>
    <dbReference type="NCBI Taxonomy" id="360807"/>
    <lineage>
        <taxon>Bacteria</taxon>
        <taxon>Bacillati</taxon>
        <taxon>Bacillota</taxon>
        <taxon>Clostridia</taxon>
        <taxon>Lachnospirales</taxon>
        <taxon>Lachnospiraceae</taxon>
        <taxon>Roseburia</taxon>
    </lineage>
</organism>
<keyword evidence="6" id="KW-1185">Reference proteome</keyword>
<dbReference type="InterPro" id="IPR013783">
    <property type="entry name" value="Ig-like_fold"/>
</dbReference>
<dbReference type="Proteomes" id="UP000049828">
    <property type="component" value="Unassembled WGS sequence"/>
</dbReference>
<sequence>MAKEHSVYELNRIQQYIMQMRPVLKKEALFSDGTKDYRNPTEPEAGEKVTIRFRTGKNNVDIVWLCTDCEHYKMKKTESDREFDYYAVEMTMGEEPFYYYFEVASGLLHVFFDRYGVSKERRDAYRFCIIPGFSTPEWSKGAVMYQILVDRFYNGDPANDVLTDEYYYIKTPSKKMEDWNQCPSDFSVGEFYGGDLEGVRQKLGYLQNLGVEVIYFNPLFVSPSNHKYDIQDYDHIDPHYGKIVVDEGELLQSGTTDNSKATRYVNRVTNRENLEASNAFFAELVREIHARGMKVILDGVFNHCGSFNKWLDREKIYHANGGYEDGAFLSKESPYRSFFGFRDENGWPDNTSYEGWWDYDTLPKLNYEGSKELYDYILGIAAKWVSAPYYVDGWRLDVAADLGHSSEFNHKFWRDFRKAVKTANPEALILAEHYGDPKDWLEKGDQWDTVMNYDAFMEPLTWFLTGMEKHSDEYIPEKKGKVDDFEGAMRHFMASFQTSQLQCAMNELSNHDHSRFLTRTNGTVGRVETHGSEAAEYGVNFGIFREAVVVQMTWPGAPTVYYGDEAGVCGFTDPDNRRTYPWGKEDVVLVDFHRDMIRIHKENEALRTGSLKLLQGEKDILCYGRFNRTQQFVVILNNSDEKKEITKEVWSIGIPKNCKMERLIITTEAGYSLMPKEYEVEDGRITVTLLPHSAAVLKYKV</sequence>
<dbReference type="EMBL" id="CVRS01000068">
    <property type="protein sequence ID" value="CRL37642.1"/>
    <property type="molecule type" value="Genomic_DNA"/>
</dbReference>
<comment type="similarity">
    <text evidence="1">Belongs to the glycosyl hydrolase 13 family.</text>
</comment>
<dbReference type="CDD" id="cd02857">
    <property type="entry name" value="E_set_CDase_PDE_N"/>
    <property type="match status" value="1"/>
</dbReference>
<dbReference type="SMART" id="SM00642">
    <property type="entry name" value="Aamy"/>
    <property type="match status" value="1"/>
</dbReference>
<dbReference type="SUPFAM" id="SSF81296">
    <property type="entry name" value="E set domains"/>
    <property type="match status" value="1"/>
</dbReference>
<dbReference type="Pfam" id="PF02903">
    <property type="entry name" value="Alpha-amylase_N"/>
    <property type="match status" value="1"/>
</dbReference>
<dbReference type="Gene3D" id="3.20.20.80">
    <property type="entry name" value="Glycosidases"/>
    <property type="match status" value="1"/>
</dbReference>
<dbReference type="PANTHER" id="PTHR10357">
    <property type="entry name" value="ALPHA-AMYLASE FAMILY MEMBER"/>
    <property type="match status" value="1"/>
</dbReference>
<dbReference type="InterPro" id="IPR013780">
    <property type="entry name" value="Glyco_hydro_b"/>
</dbReference>
<dbReference type="AlphaFoldDB" id="A0A0M6WLX2"/>
<dbReference type="SUPFAM" id="SSF51445">
    <property type="entry name" value="(Trans)glycosidases"/>
    <property type="match status" value="1"/>
</dbReference>
<dbReference type="InterPro" id="IPR014756">
    <property type="entry name" value="Ig_E-set"/>
</dbReference>
<dbReference type="CDD" id="cd11338">
    <property type="entry name" value="AmyAc_CMD"/>
    <property type="match status" value="1"/>
</dbReference>
<dbReference type="SUPFAM" id="SSF51011">
    <property type="entry name" value="Glycosyl hydrolase domain"/>
    <property type="match status" value="1"/>
</dbReference>
<dbReference type="InterPro" id="IPR006047">
    <property type="entry name" value="GH13_cat_dom"/>
</dbReference>
<dbReference type="EC" id="3.2.1.20" evidence="5"/>
<gene>
    <name evidence="5" type="ORF">RIL183_20631</name>
</gene>